<feature type="transmembrane region" description="Helical" evidence="7">
    <location>
        <begin position="205"/>
        <end position="224"/>
    </location>
</feature>
<feature type="transmembrane region" description="Helical" evidence="7">
    <location>
        <begin position="113"/>
        <end position="131"/>
    </location>
</feature>
<dbReference type="InterPro" id="IPR017039">
    <property type="entry name" value="Virul_fac_BrkB"/>
</dbReference>
<evidence type="ECO:0000313" key="8">
    <source>
        <dbReference type="EMBL" id="MBE1533636.1"/>
    </source>
</evidence>
<keyword evidence="2" id="KW-1003">Cell membrane</keyword>
<feature type="transmembrane region" description="Helical" evidence="7">
    <location>
        <begin position="266"/>
        <end position="288"/>
    </location>
</feature>
<protein>
    <submittedName>
        <fullName evidence="8">Membrane protein</fullName>
    </submittedName>
</protein>
<evidence type="ECO:0000256" key="7">
    <source>
        <dbReference type="SAM" id="Phobius"/>
    </source>
</evidence>
<evidence type="ECO:0000313" key="9">
    <source>
        <dbReference type="Proteomes" id="UP000627838"/>
    </source>
</evidence>
<feature type="transmembrane region" description="Helical" evidence="7">
    <location>
        <begin position="236"/>
        <end position="254"/>
    </location>
</feature>
<gene>
    <name evidence="8" type="ORF">H4W34_003469</name>
</gene>
<feature type="compositionally biased region" description="Low complexity" evidence="6">
    <location>
        <begin position="357"/>
        <end position="376"/>
    </location>
</feature>
<accession>A0ABR9JST5</accession>
<proteinExistence type="predicted"/>
<evidence type="ECO:0000256" key="2">
    <source>
        <dbReference type="ARBA" id="ARBA00022475"/>
    </source>
</evidence>
<comment type="subcellular location">
    <subcellularLocation>
        <location evidence="1">Cell membrane</location>
        <topology evidence="1">Multi-pass membrane protein</topology>
    </subcellularLocation>
</comment>
<keyword evidence="4 7" id="KW-1133">Transmembrane helix</keyword>
<feature type="transmembrane region" description="Helical" evidence="7">
    <location>
        <begin position="51"/>
        <end position="78"/>
    </location>
</feature>
<keyword evidence="5 7" id="KW-0472">Membrane</keyword>
<feature type="region of interest" description="Disordered" evidence="6">
    <location>
        <begin position="314"/>
        <end position="396"/>
    </location>
</feature>
<dbReference type="Pfam" id="PF03631">
    <property type="entry name" value="Virul_fac_BrkB"/>
    <property type="match status" value="1"/>
</dbReference>
<evidence type="ECO:0000256" key="3">
    <source>
        <dbReference type="ARBA" id="ARBA00022692"/>
    </source>
</evidence>
<evidence type="ECO:0000256" key="6">
    <source>
        <dbReference type="SAM" id="MobiDB-lite"/>
    </source>
</evidence>
<dbReference type="PANTHER" id="PTHR30213">
    <property type="entry name" value="INNER MEMBRANE PROTEIN YHJD"/>
    <property type="match status" value="1"/>
</dbReference>
<keyword evidence="9" id="KW-1185">Reference proteome</keyword>
<organism evidence="8 9">
    <name type="scientific">Actinomadura algeriensis</name>
    <dbReference type="NCBI Taxonomy" id="1679523"/>
    <lineage>
        <taxon>Bacteria</taxon>
        <taxon>Bacillati</taxon>
        <taxon>Actinomycetota</taxon>
        <taxon>Actinomycetes</taxon>
        <taxon>Streptosporangiales</taxon>
        <taxon>Thermomonosporaceae</taxon>
        <taxon>Actinomadura</taxon>
    </lineage>
</organism>
<name>A0ABR9JST5_9ACTN</name>
<dbReference type="Proteomes" id="UP000627838">
    <property type="component" value="Unassembled WGS sequence"/>
</dbReference>
<evidence type="ECO:0000256" key="1">
    <source>
        <dbReference type="ARBA" id="ARBA00004651"/>
    </source>
</evidence>
<comment type="caution">
    <text evidence="8">The sequence shown here is derived from an EMBL/GenBank/DDBJ whole genome shotgun (WGS) entry which is preliminary data.</text>
</comment>
<reference evidence="8 9" key="1">
    <citation type="submission" date="2020-10" db="EMBL/GenBank/DDBJ databases">
        <title>Sequencing the genomes of 1000 actinobacteria strains.</title>
        <authorList>
            <person name="Klenk H.-P."/>
        </authorList>
    </citation>
    <scope>NUCLEOTIDE SEQUENCE [LARGE SCALE GENOMIC DNA]</scope>
    <source>
        <strain evidence="8 9">DSM 46744</strain>
    </source>
</reference>
<evidence type="ECO:0000256" key="4">
    <source>
        <dbReference type="ARBA" id="ARBA00022989"/>
    </source>
</evidence>
<evidence type="ECO:0000256" key="5">
    <source>
        <dbReference type="ARBA" id="ARBA00023136"/>
    </source>
</evidence>
<dbReference type="PANTHER" id="PTHR30213:SF1">
    <property type="entry name" value="INNER MEMBRANE PROTEIN YHJD"/>
    <property type="match status" value="1"/>
</dbReference>
<dbReference type="EMBL" id="JADBDZ010000001">
    <property type="protein sequence ID" value="MBE1533636.1"/>
    <property type="molecule type" value="Genomic_DNA"/>
</dbReference>
<feature type="compositionally biased region" description="Acidic residues" evidence="6">
    <location>
        <begin position="314"/>
        <end position="336"/>
    </location>
</feature>
<sequence>MRQVIKGAQERGMALFNDGKDLLRDQRARRPWLDHQARAFERYQERRGNRLAAALTCYGFLSFFPLLALAYALLGYLVGVSDEVRGYFVEAINSLLPGLSRELQVQQIAESKTAVGVIGIAALLVTGLGWVQVLRESLRDMWGNEPDGGGNVVLLRLWDAAVLALLGVVLISGMAVSTVTTSATGTVLGWFGLQDVTGAGTVLRLLSLMIAMAFNSVIFLVLFTRLTGARAPWRRIARGALFGAVGFEILKQVAGLLISRTTENPVYASFAVLVGLMVWMNVASRFVLYVAGWTATRLVVLTAEAEADAYEEAEALDEAAEDGTDAGTDDAPDDAPDDRPGGASYENGSSRLRRRSTSSSAATASTAPAAPPATTTQVRDESSEASGASGRRPFSD</sequence>
<feature type="transmembrane region" description="Helical" evidence="7">
    <location>
        <begin position="160"/>
        <end position="193"/>
    </location>
</feature>
<keyword evidence="3 7" id="KW-0812">Transmembrane</keyword>